<protein>
    <submittedName>
        <fullName evidence="1">Uncharacterized protein</fullName>
    </submittedName>
</protein>
<name>A0A2D4HFX1_MICLE</name>
<evidence type="ECO:0000313" key="1">
    <source>
        <dbReference type="EMBL" id="LAA70843.1"/>
    </source>
</evidence>
<dbReference type="EMBL" id="IACK01025493">
    <property type="protein sequence ID" value="LAA70843.1"/>
    <property type="molecule type" value="Transcribed_RNA"/>
</dbReference>
<reference evidence="1" key="1">
    <citation type="submission" date="2017-07" db="EMBL/GenBank/DDBJ databases">
        <authorList>
            <person name="Mikheyev A."/>
            <person name="Grau M."/>
        </authorList>
    </citation>
    <scope>NUCLEOTIDE SEQUENCE</scope>
    <source>
        <tissue evidence="1">Venom_gland</tissue>
    </source>
</reference>
<accession>A0A2D4HFX1</accession>
<proteinExistence type="predicted"/>
<reference evidence="1" key="2">
    <citation type="submission" date="2017-11" db="EMBL/GenBank/DDBJ databases">
        <title>Coralsnake Venomics: Analyses of Venom Gland Transcriptomes and Proteomes of Six Brazilian Taxa.</title>
        <authorList>
            <person name="Aird S.D."/>
            <person name="Jorge da Silva N."/>
            <person name="Qiu L."/>
            <person name="Villar-Briones A."/>
            <person name="Aparecida-Saddi V."/>
            <person name="Campos-Telles M.P."/>
            <person name="Grau M."/>
            <person name="Mikheyev A.S."/>
        </authorList>
    </citation>
    <scope>NUCLEOTIDE SEQUENCE</scope>
    <source>
        <tissue evidence="1">Venom_gland</tissue>
    </source>
</reference>
<organism evidence="1">
    <name type="scientific">Micrurus lemniscatus lemniscatus</name>
    <dbReference type="NCBI Taxonomy" id="129467"/>
    <lineage>
        <taxon>Eukaryota</taxon>
        <taxon>Metazoa</taxon>
        <taxon>Chordata</taxon>
        <taxon>Craniata</taxon>
        <taxon>Vertebrata</taxon>
        <taxon>Euteleostomi</taxon>
        <taxon>Lepidosauria</taxon>
        <taxon>Squamata</taxon>
        <taxon>Bifurcata</taxon>
        <taxon>Unidentata</taxon>
        <taxon>Episquamata</taxon>
        <taxon>Toxicofera</taxon>
        <taxon>Serpentes</taxon>
        <taxon>Colubroidea</taxon>
        <taxon>Elapidae</taxon>
        <taxon>Elapinae</taxon>
        <taxon>Micrurus</taxon>
    </lineage>
</organism>
<dbReference type="AlphaFoldDB" id="A0A2D4HFX1"/>
<sequence length="108" mass="12059">MLVNSVLDCVHKFSQVHLSLLNGANSALVVVYGPICCANQENRLSQPYLMGRMYLSNCRLEGTLLIILALCRKFVFYKHSLNTMEQLTNSQNFQLAGRGILGVEVHTS</sequence>